<organism evidence="1 2">
    <name type="scientific">Phaeosphaeria nodorum (strain SN15 / ATCC MYA-4574 / FGSC 10173)</name>
    <name type="common">Glume blotch fungus</name>
    <name type="synonym">Parastagonospora nodorum</name>
    <dbReference type="NCBI Taxonomy" id="321614"/>
    <lineage>
        <taxon>Eukaryota</taxon>
        <taxon>Fungi</taxon>
        <taxon>Dikarya</taxon>
        <taxon>Ascomycota</taxon>
        <taxon>Pezizomycotina</taxon>
        <taxon>Dothideomycetes</taxon>
        <taxon>Pleosporomycetidae</taxon>
        <taxon>Pleosporales</taxon>
        <taxon>Pleosporineae</taxon>
        <taxon>Phaeosphaeriaceae</taxon>
        <taxon>Parastagonospora</taxon>
    </lineage>
</organism>
<accession>Q0UJM4</accession>
<dbReference type="EMBL" id="CH445336">
    <property type="protein sequence ID" value="EAT84316.2"/>
    <property type="molecule type" value="Genomic_DNA"/>
</dbReference>
<evidence type="ECO:0000313" key="1">
    <source>
        <dbReference type="EMBL" id="EAT84316.2"/>
    </source>
</evidence>
<gene>
    <name evidence="1" type="ORF">SNOG_08040</name>
</gene>
<protein>
    <submittedName>
        <fullName evidence="1">Uncharacterized protein</fullName>
    </submittedName>
</protein>
<dbReference type="Proteomes" id="UP000001055">
    <property type="component" value="Unassembled WGS sequence"/>
</dbReference>
<reference evidence="2" key="1">
    <citation type="journal article" date="2007" name="Plant Cell">
        <title>Dothideomycete-plant interactions illuminated by genome sequencing and EST analysis of the wheat pathogen Stagonospora nodorum.</title>
        <authorList>
            <person name="Hane J.K."/>
            <person name="Lowe R.G."/>
            <person name="Solomon P.S."/>
            <person name="Tan K.C."/>
            <person name="Schoch C.L."/>
            <person name="Spatafora J.W."/>
            <person name="Crous P.W."/>
            <person name="Kodira C."/>
            <person name="Birren B.W."/>
            <person name="Galagan J.E."/>
            <person name="Torriani S.F."/>
            <person name="McDonald B.A."/>
            <person name="Oliver R.P."/>
        </authorList>
    </citation>
    <scope>NUCLEOTIDE SEQUENCE [LARGE SCALE GENOMIC DNA]</scope>
    <source>
        <strain evidence="2">SN15 / ATCC MYA-4574 / FGSC 10173</strain>
    </source>
</reference>
<dbReference type="GeneID" id="5975265"/>
<evidence type="ECO:0000313" key="2">
    <source>
        <dbReference type="Proteomes" id="UP000001055"/>
    </source>
</evidence>
<proteinExistence type="predicted"/>
<name>Q0UJM4_PHANO</name>
<dbReference type="VEuPathDB" id="FungiDB:JI435_080400"/>
<dbReference type="InParanoid" id="Q0UJM4"/>
<sequence>MAAHTVQFSNAFAALPSTAPANHPHLIDLATYTPPHANRQTNMKLPDAIVTMLHQISPTALGDFLDPNKASFRLIQTFKDKRETEKLVIAKNGDKVLVGVFTEHAEQGGCFEFDNLVHFTVAQDGSWDITYMSYRDYFRRNWAYVWAGQTVDLGFGFCNMKATPLSDPVDCWNLLPFQLADNIMTNCLWDALEGRQKRIQGTIIAMS</sequence>
<dbReference type="AlphaFoldDB" id="Q0UJM4"/>
<dbReference type="RefSeq" id="XP_001798367.1">
    <property type="nucleotide sequence ID" value="XM_001798315.1"/>
</dbReference>
<dbReference type="KEGG" id="pno:SNOG_08040"/>